<keyword evidence="2" id="KW-0418">Kinase</keyword>
<dbReference type="OMA" id="CHERNIA"/>
<dbReference type="KEGG" id="tva:4757842"/>
<dbReference type="PANTHER" id="PTHR24362">
    <property type="entry name" value="SERINE/THREONINE-PROTEIN KINASE NEK"/>
    <property type="match status" value="1"/>
</dbReference>
<evidence type="ECO:0000313" key="3">
    <source>
        <dbReference type="Proteomes" id="UP000001542"/>
    </source>
</evidence>
<reference evidence="2" key="2">
    <citation type="journal article" date="2007" name="Science">
        <title>Draft genome sequence of the sexually transmitted pathogen Trichomonas vaginalis.</title>
        <authorList>
            <person name="Carlton J.M."/>
            <person name="Hirt R.P."/>
            <person name="Silva J.C."/>
            <person name="Delcher A.L."/>
            <person name="Schatz M."/>
            <person name="Zhao Q."/>
            <person name="Wortman J.R."/>
            <person name="Bidwell S.L."/>
            <person name="Alsmark U.C.M."/>
            <person name="Besteiro S."/>
            <person name="Sicheritz-Ponten T."/>
            <person name="Noel C.J."/>
            <person name="Dacks J.B."/>
            <person name="Foster P.G."/>
            <person name="Simillion C."/>
            <person name="Van de Peer Y."/>
            <person name="Miranda-Saavedra D."/>
            <person name="Barton G.J."/>
            <person name="Westrop G.D."/>
            <person name="Mueller S."/>
            <person name="Dessi D."/>
            <person name="Fiori P.L."/>
            <person name="Ren Q."/>
            <person name="Paulsen I."/>
            <person name="Zhang H."/>
            <person name="Bastida-Corcuera F.D."/>
            <person name="Simoes-Barbosa A."/>
            <person name="Brown M.T."/>
            <person name="Hayes R.D."/>
            <person name="Mukherjee M."/>
            <person name="Okumura C.Y."/>
            <person name="Schneider R."/>
            <person name="Smith A.J."/>
            <person name="Vanacova S."/>
            <person name="Villalvazo M."/>
            <person name="Haas B.J."/>
            <person name="Pertea M."/>
            <person name="Feldblyum T.V."/>
            <person name="Utterback T.R."/>
            <person name="Shu C.L."/>
            <person name="Osoegawa K."/>
            <person name="de Jong P.J."/>
            <person name="Hrdy I."/>
            <person name="Horvathova L."/>
            <person name="Zubacova Z."/>
            <person name="Dolezal P."/>
            <person name="Malik S.B."/>
            <person name="Logsdon J.M. Jr."/>
            <person name="Henze K."/>
            <person name="Gupta A."/>
            <person name="Wang C.C."/>
            <person name="Dunne R.L."/>
            <person name="Upcroft J.A."/>
            <person name="Upcroft P."/>
            <person name="White O."/>
            <person name="Salzberg S.L."/>
            <person name="Tang P."/>
            <person name="Chiu C.-H."/>
            <person name="Lee Y.-S."/>
            <person name="Embley T.M."/>
            <person name="Coombs G.H."/>
            <person name="Mottram J.C."/>
            <person name="Tachezy J."/>
            <person name="Fraser-Liggett C.M."/>
            <person name="Johnson P.J."/>
        </authorList>
    </citation>
    <scope>NUCLEOTIDE SEQUENCE [LARGE SCALE GENOMIC DNA]</scope>
    <source>
        <strain evidence="2">G3</strain>
    </source>
</reference>
<dbReference type="InterPro" id="IPR011009">
    <property type="entry name" value="Kinase-like_dom_sf"/>
</dbReference>
<dbReference type="STRING" id="5722.A2F519"/>
<dbReference type="Pfam" id="PF00069">
    <property type="entry name" value="Pkinase"/>
    <property type="match status" value="1"/>
</dbReference>
<dbReference type="AlphaFoldDB" id="A2F519"/>
<dbReference type="EMBL" id="DS113617">
    <property type="protein sequence ID" value="EAY00023.1"/>
    <property type="molecule type" value="Genomic_DNA"/>
</dbReference>
<proteinExistence type="predicted"/>
<evidence type="ECO:0000259" key="1">
    <source>
        <dbReference type="PROSITE" id="PS50011"/>
    </source>
</evidence>
<protein>
    <submittedName>
        <fullName evidence="2">Protein kinase, putative</fullName>
    </submittedName>
</protein>
<dbReference type="eggNOG" id="KOG0583">
    <property type="taxonomic scope" value="Eukaryota"/>
</dbReference>
<dbReference type="VEuPathDB" id="TrichDB:TVAGG3_0594760"/>
<evidence type="ECO:0000313" key="2">
    <source>
        <dbReference type="EMBL" id="EAY00023.1"/>
    </source>
</evidence>
<feature type="domain" description="Protein kinase" evidence="1">
    <location>
        <begin position="1"/>
        <end position="164"/>
    </location>
</feature>
<dbReference type="GO" id="GO:0005524">
    <property type="term" value="F:ATP binding"/>
    <property type="evidence" value="ECO:0007669"/>
    <property type="project" value="InterPro"/>
</dbReference>
<dbReference type="PROSITE" id="PS50011">
    <property type="entry name" value="PROTEIN_KINASE_DOM"/>
    <property type="match status" value="1"/>
</dbReference>
<dbReference type="SMART" id="SM00220">
    <property type="entry name" value="S_TKc"/>
    <property type="match status" value="1"/>
</dbReference>
<dbReference type="Proteomes" id="UP000001542">
    <property type="component" value="Unassembled WGS sequence"/>
</dbReference>
<organism evidence="2 3">
    <name type="scientific">Trichomonas vaginalis (strain ATCC PRA-98 / G3)</name>
    <dbReference type="NCBI Taxonomy" id="412133"/>
    <lineage>
        <taxon>Eukaryota</taxon>
        <taxon>Metamonada</taxon>
        <taxon>Parabasalia</taxon>
        <taxon>Trichomonadida</taxon>
        <taxon>Trichomonadidae</taxon>
        <taxon>Trichomonas</taxon>
    </lineage>
</organism>
<gene>
    <name evidence="2" type="ORF">TVAG_029270</name>
</gene>
<name>A2F519_TRIV3</name>
<dbReference type="Gene3D" id="1.10.510.10">
    <property type="entry name" value="Transferase(Phosphotransferase) domain 1"/>
    <property type="match status" value="1"/>
</dbReference>
<dbReference type="InterPro" id="IPR000719">
    <property type="entry name" value="Prot_kinase_dom"/>
</dbReference>
<dbReference type="PANTHER" id="PTHR24362:SF309">
    <property type="entry name" value="PROTEIN KINASE DOMAIN-CONTAINING PROTEIN"/>
    <property type="match status" value="1"/>
</dbReference>
<sequence>MIEKPEFTDEELYKYSYEVLYAIKACHERNIAHSDIKPANFLIDHYGRLKISDFGLSTLYENKQLCHVFKGTRMFMAPEIFSADQYNPLVADVWSIGVTLYYMATRTFPFYSNDQLSLQRMIEAGIYAEDEIHNLLFRKVVSRCLEVNVHKRATIAELLEMPYFKQYAGENIGLNNNMHKSQNLAIKPRSKDSSIYKSHLAFNRGSSRIHLTNSRSLETFVE</sequence>
<dbReference type="VEuPathDB" id="TrichDB:TVAG_029270"/>
<dbReference type="SUPFAM" id="SSF56112">
    <property type="entry name" value="Protein kinase-like (PK-like)"/>
    <property type="match status" value="1"/>
</dbReference>
<keyword evidence="2" id="KW-0808">Transferase</keyword>
<keyword evidence="3" id="KW-1185">Reference proteome</keyword>
<dbReference type="GO" id="GO:0004672">
    <property type="term" value="F:protein kinase activity"/>
    <property type="evidence" value="ECO:0007669"/>
    <property type="project" value="InterPro"/>
</dbReference>
<reference evidence="2" key="1">
    <citation type="submission" date="2006-10" db="EMBL/GenBank/DDBJ databases">
        <authorList>
            <person name="Amadeo P."/>
            <person name="Zhao Q."/>
            <person name="Wortman J."/>
            <person name="Fraser-Liggett C."/>
            <person name="Carlton J."/>
        </authorList>
    </citation>
    <scope>NUCLEOTIDE SEQUENCE</scope>
    <source>
        <strain evidence="2">G3</strain>
    </source>
</reference>
<accession>A2F519</accession>
<dbReference type="InParanoid" id="A2F519"/>
<dbReference type="OrthoDB" id="539158at2759"/>
<dbReference type="RefSeq" id="XP_001312952.1">
    <property type="nucleotide sequence ID" value="XM_001312951.1"/>
</dbReference>
<dbReference type="InterPro" id="IPR008271">
    <property type="entry name" value="Ser/Thr_kinase_AS"/>
</dbReference>
<dbReference type="SMR" id="A2F519"/>
<dbReference type="PROSITE" id="PS00108">
    <property type="entry name" value="PROTEIN_KINASE_ST"/>
    <property type="match status" value="1"/>
</dbReference>